<keyword evidence="4" id="KW-1185">Reference proteome</keyword>
<dbReference type="EMBL" id="LT629750">
    <property type="protein sequence ID" value="SDS50923.1"/>
    <property type="molecule type" value="Genomic_DNA"/>
</dbReference>
<dbReference type="InterPro" id="IPR006311">
    <property type="entry name" value="TAT_signal"/>
</dbReference>
<feature type="signal peptide" evidence="1">
    <location>
        <begin position="1"/>
        <end position="33"/>
    </location>
</feature>
<gene>
    <name evidence="3" type="ORF">SAMN05444158_2275</name>
</gene>
<dbReference type="AlphaFoldDB" id="A0A1H1SSV4"/>
<evidence type="ECO:0000259" key="2">
    <source>
        <dbReference type="Pfam" id="PF09084"/>
    </source>
</evidence>
<protein>
    <submittedName>
        <fullName evidence="3">NitT/TauT family transport system substrate-binding protein</fullName>
    </submittedName>
</protein>
<dbReference type="Proteomes" id="UP000243904">
    <property type="component" value="Chromosome I"/>
</dbReference>
<keyword evidence="1" id="KW-0732">Signal</keyword>
<evidence type="ECO:0000256" key="1">
    <source>
        <dbReference type="SAM" id="SignalP"/>
    </source>
</evidence>
<feature type="chain" id="PRO_5009260397" evidence="1">
    <location>
        <begin position="34"/>
        <end position="373"/>
    </location>
</feature>
<dbReference type="PROSITE" id="PS51318">
    <property type="entry name" value="TAT"/>
    <property type="match status" value="1"/>
</dbReference>
<dbReference type="Pfam" id="PF09084">
    <property type="entry name" value="NMT1"/>
    <property type="match status" value="1"/>
</dbReference>
<evidence type="ECO:0000313" key="4">
    <source>
        <dbReference type="Proteomes" id="UP000243904"/>
    </source>
</evidence>
<evidence type="ECO:0000313" key="3">
    <source>
        <dbReference type="EMBL" id="SDS50923.1"/>
    </source>
</evidence>
<dbReference type="InterPro" id="IPR015168">
    <property type="entry name" value="SsuA/THI5"/>
</dbReference>
<dbReference type="PANTHER" id="PTHR30024">
    <property type="entry name" value="ALIPHATIC SULFONATES-BINDING PROTEIN-RELATED"/>
    <property type="match status" value="1"/>
</dbReference>
<dbReference type="PANTHER" id="PTHR30024:SF21">
    <property type="entry name" value="ABC TRANSPORTER SUBSTRATE-BINDING PROTEIN"/>
    <property type="match status" value="1"/>
</dbReference>
<feature type="domain" description="SsuA/THI5-like" evidence="2">
    <location>
        <begin position="89"/>
        <end position="300"/>
    </location>
</feature>
<dbReference type="SUPFAM" id="SSF53850">
    <property type="entry name" value="Periplasmic binding protein-like II"/>
    <property type="match status" value="1"/>
</dbReference>
<sequence length="373" mass="39923">MSHDIRRNKVLLDRRALLRAGAAAAAAAAAAVAAPISVFGAQAFPLGAATPAIDFSEFPICKTSSDAPALTGAPRKLKLSWNAGAVCLAPLPVAIDHGFFQKQNLDVELVNYSGSTDQLLEAIATGKTDAGLGMALRWLKPLEQGFDVKIAAGTHGGCMRVLSRVNSGVDKLADLKGKVVAVGDLAGPDKNFFSIQLAKQGIDPNKDVDWRAYPGNLLQLAIEKGEVQVFLASDPIAYLWLKDSTYKEVASNLDGEYKDKTCCIVGLRGSLVREEPLVARAITQALLDAAMFTAQNPDKAAASFQPYAPKAASLDDLQAMVRYHTHHHHPVGGVLKQELKAYADDLKLVSVFKPSTDTAKFAERIYVDVFRGV</sequence>
<dbReference type="RefSeq" id="WP_146687293.1">
    <property type="nucleotide sequence ID" value="NZ_LT629750.1"/>
</dbReference>
<reference evidence="4" key="1">
    <citation type="submission" date="2016-10" db="EMBL/GenBank/DDBJ databases">
        <authorList>
            <person name="Varghese N."/>
            <person name="Submissions S."/>
        </authorList>
    </citation>
    <scope>NUCLEOTIDE SEQUENCE [LARGE SCALE GENOMIC DNA]</scope>
    <source>
        <strain evidence="4">GAS369</strain>
    </source>
</reference>
<accession>A0A1H1SSV4</accession>
<name>A0A1H1SSV4_9BRAD</name>
<organism evidence="3 4">
    <name type="scientific">Bradyrhizobium canariense</name>
    <dbReference type="NCBI Taxonomy" id="255045"/>
    <lineage>
        <taxon>Bacteria</taxon>
        <taxon>Pseudomonadati</taxon>
        <taxon>Pseudomonadota</taxon>
        <taxon>Alphaproteobacteria</taxon>
        <taxon>Hyphomicrobiales</taxon>
        <taxon>Nitrobacteraceae</taxon>
        <taxon>Bradyrhizobium</taxon>
    </lineage>
</organism>
<dbReference type="Gene3D" id="3.40.190.10">
    <property type="entry name" value="Periplasmic binding protein-like II"/>
    <property type="match status" value="2"/>
</dbReference>
<proteinExistence type="predicted"/>